<accession>A0A1M5ZXC2</accession>
<proteinExistence type="predicted"/>
<dbReference type="STRING" id="1118202.SAMN05443429_10117"/>
<dbReference type="Proteomes" id="UP000184335">
    <property type="component" value="Unassembled WGS sequence"/>
</dbReference>
<dbReference type="AlphaFoldDB" id="A0A1M5ZXC2"/>
<dbReference type="NCBIfam" id="TIGR01641">
    <property type="entry name" value="phageSPP1_gp7"/>
    <property type="match status" value="1"/>
</dbReference>
<gene>
    <name evidence="2" type="ORF">SAMN05443429_10117</name>
</gene>
<organism evidence="2 3">
    <name type="scientific">Cruoricaptor ignavus</name>
    <dbReference type="NCBI Taxonomy" id="1118202"/>
    <lineage>
        <taxon>Bacteria</taxon>
        <taxon>Pseudomonadati</taxon>
        <taxon>Bacteroidota</taxon>
        <taxon>Flavobacteriia</taxon>
        <taxon>Flavobacteriales</taxon>
        <taxon>Weeksellaceae</taxon>
        <taxon>Cruoricaptor</taxon>
    </lineage>
</organism>
<dbReference type="Pfam" id="PF04233">
    <property type="entry name" value="Phage_Mu_F"/>
    <property type="match status" value="1"/>
</dbReference>
<protein>
    <submittedName>
        <fullName evidence="2">Phage putative head morphogenesis protein, SPP1 gp7 family</fullName>
    </submittedName>
</protein>
<feature type="domain" description="Phage head morphogenesis" evidence="1">
    <location>
        <begin position="28"/>
        <end position="108"/>
    </location>
</feature>
<evidence type="ECO:0000313" key="3">
    <source>
        <dbReference type="Proteomes" id="UP000184335"/>
    </source>
</evidence>
<keyword evidence="3" id="KW-1185">Reference proteome</keyword>
<sequence>MESLLVAEDGSLRPWSEFKKEAWKVSGDYNHRWLETEYHQTVANANAARMWKDFGRNTDLYPNVKFMSVRDGRVRPEHRALDGTVRPYNDPFWDTHLPPLDWGCRCTVVQTDEEPTEVKGGVQMKIEFENNPAVSGRIFSGSGYLTMGGLTPELIEKLTRESISFAQRMFKKVVNDGTRIITSVILKLPRKSQFFGLGKNLYQHILVDITKDDYLEILKVGRELTKIHKRVELMPVINMGDKVGRQLLFPKLLSETSNPDLNGDGTYYDLKRPRSIKNVLHNANKASAQGAIAIISTHHLDKKITEKILQNRANDILSEKNRKYYRFDSVFFYHNGRLLKFNKE</sequence>
<dbReference type="InterPro" id="IPR006528">
    <property type="entry name" value="Phage_head_morphogenesis_dom"/>
</dbReference>
<evidence type="ECO:0000313" key="2">
    <source>
        <dbReference type="EMBL" id="SHI28914.1"/>
    </source>
</evidence>
<evidence type="ECO:0000259" key="1">
    <source>
        <dbReference type="Pfam" id="PF04233"/>
    </source>
</evidence>
<dbReference type="EMBL" id="FQYI01000001">
    <property type="protein sequence ID" value="SHI28914.1"/>
    <property type="molecule type" value="Genomic_DNA"/>
</dbReference>
<name>A0A1M5ZXC2_9FLAO</name>
<reference evidence="2 3" key="1">
    <citation type="submission" date="2016-11" db="EMBL/GenBank/DDBJ databases">
        <authorList>
            <person name="Jaros S."/>
            <person name="Januszkiewicz K."/>
            <person name="Wedrychowicz H."/>
        </authorList>
    </citation>
    <scope>NUCLEOTIDE SEQUENCE [LARGE SCALE GENOMIC DNA]</scope>
    <source>
        <strain evidence="2 3">DSM 25479</strain>
    </source>
</reference>